<feature type="compositionally biased region" description="Polar residues" evidence="1">
    <location>
        <begin position="323"/>
        <end position="339"/>
    </location>
</feature>
<sequence>MAPHKKKSIHFGPSHSGKKPGNKGKVHKKKRAKTTSNAGRASESSDVASKFEDPSMQASPWESESEGEKKEDFHHESSRPGSQAETLSSGIRLAHARKRSHSLPSQIVGDRTSAGEGTLNGKLPISTYVVLYSLLAPWPPSLSTTPELHSVNTLQAHNARTQAISLIRARTLSRSSDCGQLSPEFLQILLQNYSTSEGVPVPAAEGPPGSMDFMKASLMDFVKKPKKNKSKGKKQSGNAEAVQVPVEQTGGSSNAPEKGNTDHVPVEQIDKFSESSQKDSTGLVPAKQTGESSEAPQQDNNDHVLVEETGESSKASEKESTENNVLTEPTGESSEAPQDNNDHVLLEETGDSSKASEKESTENNVPTEQTGECSEAPQQDNTEHVLTEENGKSSKASEKEDTENNVPTEQIGESSKTPVMGSTLELPIREKGTSTNPGPDAEGQSIKTQPSDDTDNGKDKQRVAVLDEASNEDVALHLVQSSDDTDKENVKQPVEVLDEAANKDAALPSSQPLDDIDKCKGKQRVKPLETEALKSDPAIPSTEPSPVESEDSWTIIIEKPKSPELDRAKGSSTAPVKKESYADKVMNKSPKSSEMSGVKDAKPATSPVQKKTGGVDGKDTAKAPKTLESTGSKDVKSSISPMQKKADGGNGKAAVEAPKTPESTGSKDSRPSVPSSQKSSAKPASSKKKQLPTIKEGQAQNDTVTSEYPFIVSSTPKSTSPASTSNVWTPSVPASTPQTATATSAPSTGDSPKNKGKGKGKGKNKNRNKNKGKGKVASTTEAVCPARPPAPSPSSTKSTSGPLIVSSHAHPSPSTVTTSSAVTNNAIQHNGRQMVTQKPAGWYWNLDIHCFPCAKEGCNLKCNLWDDVSRICPKCGPFSTLRYCSREHLLQDVKKHWERCGTYTFEHPCKESTVADSIRLGPPLIPCLYGYDMLERHRQAVHFNMNHRKGDYFIFSDWADMVRKNLHEKPDSDERKTKVRCSSDIIHVVKFDDPEERDRFRRVLAAVLFVTIENPMLTDYLYRMIRDNIRATTTDFTNPPPNPLLSLEASLEYQMYREFNTTIQPYITGRRHACPTDWTGRNRRSCTDDVCWKEYEEQYKLGQRAHGGHKMAIEELEASYWILRMARITHPTVEHPMERMWGKGFRVEDGHFGVDERDMRKFRRGPGWDGFDTGEMQIEGVNY</sequence>
<feature type="compositionally biased region" description="Low complexity" evidence="1">
    <location>
        <begin position="713"/>
        <end position="748"/>
    </location>
</feature>
<protein>
    <submittedName>
        <fullName evidence="2">Uncharacterized protein</fullName>
    </submittedName>
</protein>
<evidence type="ECO:0000256" key="1">
    <source>
        <dbReference type="SAM" id="MobiDB-lite"/>
    </source>
</evidence>
<dbReference type="OrthoDB" id="4757558at2759"/>
<feature type="compositionally biased region" description="Polar residues" evidence="1">
    <location>
        <begin position="362"/>
        <end position="380"/>
    </location>
</feature>
<reference evidence="2 3" key="1">
    <citation type="journal article" date="2018" name="IMA Fungus">
        <title>IMA Genome-F 9: Draft genome sequence of Annulohypoxylon stygium, Aspergillus mulundensis, Berkeleyomyces basicola (syn. Thielaviopsis basicola), Ceratocystis smalleyi, two Cercospora beticola strains, Coleophoma cylindrospora, Fusarium fracticaudum, Phialophora cf. hyalina, and Morchella septimelata.</title>
        <authorList>
            <person name="Wingfield B.D."/>
            <person name="Bills G.F."/>
            <person name="Dong Y."/>
            <person name="Huang W."/>
            <person name="Nel W.J."/>
            <person name="Swalarsk-Parry B.S."/>
            <person name="Vaghefi N."/>
            <person name="Wilken P.M."/>
            <person name="An Z."/>
            <person name="de Beer Z.W."/>
            <person name="De Vos L."/>
            <person name="Chen L."/>
            <person name="Duong T.A."/>
            <person name="Gao Y."/>
            <person name="Hammerbacher A."/>
            <person name="Kikkert J.R."/>
            <person name="Li Y."/>
            <person name="Li H."/>
            <person name="Li K."/>
            <person name="Li Q."/>
            <person name="Liu X."/>
            <person name="Ma X."/>
            <person name="Naidoo K."/>
            <person name="Pethybridge S.J."/>
            <person name="Sun J."/>
            <person name="Steenkamp E.T."/>
            <person name="van der Nest M.A."/>
            <person name="van Wyk S."/>
            <person name="Wingfield M.J."/>
            <person name="Xiong C."/>
            <person name="Yue Q."/>
            <person name="Zhang X."/>
        </authorList>
    </citation>
    <scope>NUCLEOTIDE SEQUENCE [LARGE SCALE GENOMIC DNA]</scope>
    <source>
        <strain evidence="2 3">DSM 5745</strain>
    </source>
</reference>
<feature type="compositionally biased region" description="Basic and acidic residues" evidence="1">
    <location>
        <begin position="576"/>
        <end position="586"/>
    </location>
</feature>
<feature type="compositionally biased region" description="Low complexity" evidence="1">
    <location>
        <begin position="793"/>
        <end position="818"/>
    </location>
</feature>
<feature type="compositionally biased region" description="Basic and acidic residues" evidence="1">
    <location>
        <begin position="381"/>
        <end position="399"/>
    </location>
</feature>
<feature type="compositionally biased region" description="Basic residues" evidence="1">
    <location>
        <begin position="225"/>
        <end position="234"/>
    </location>
</feature>
<dbReference type="EMBL" id="PVWQ01000018">
    <property type="protein sequence ID" value="RDW60480.1"/>
    <property type="molecule type" value="Genomic_DNA"/>
</dbReference>
<dbReference type="STRING" id="1810919.A0A3D8QFN9"/>
<feature type="compositionally biased region" description="Low complexity" evidence="1">
    <location>
        <begin position="674"/>
        <end position="684"/>
    </location>
</feature>
<organism evidence="2 3">
    <name type="scientific">Aspergillus mulundensis</name>
    <dbReference type="NCBI Taxonomy" id="1810919"/>
    <lineage>
        <taxon>Eukaryota</taxon>
        <taxon>Fungi</taxon>
        <taxon>Dikarya</taxon>
        <taxon>Ascomycota</taxon>
        <taxon>Pezizomycotina</taxon>
        <taxon>Eurotiomycetes</taxon>
        <taxon>Eurotiomycetidae</taxon>
        <taxon>Eurotiales</taxon>
        <taxon>Aspergillaceae</taxon>
        <taxon>Aspergillus</taxon>
        <taxon>Aspergillus subgen. Nidulantes</taxon>
    </lineage>
</organism>
<feature type="compositionally biased region" description="Basic and acidic residues" evidence="1">
    <location>
        <begin position="558"/>
        <end position="569"/>
    </location>
</feature>
<dbReference type="RefSeq" id="XP_026598592.1">
    <property type="nucleotide sequence ID" value="XM_026752954.1"/>
</dbReference>
<feature type="compositionally biased region" description="Polar residues" evidence="1">
    <location>
        <begin position="289"/>
        <end position="299"/>
    </location>
</feature>
<keyword evidence="3" id="KW-1185">Reference proteome</keyword>
<feature type="compositionally biased region" description="Basic residues" evidence="1">
    <location>
        <begin position="16"/>
        <end position="33"/>
    </location>
</feature>
<name>A0A3D8QFN9_9EURO</name>
<dbReference type="AlphaFoldDB" id="A0A3D8QFN9"/>
<evidence type="ECO:0000313" key="2">
    <source>
        <dbReference type="EMBL" id="RDW60480.1"/>
    </source>
</evidence>
<feature type="compositionally biased region" description="Polar residues" evidence="1">
    <location>
        <begin position="79"/>
        <end position="89"/>
    </location>
</feature>
<dbReference type="GeneID" id="38121308"/>
<proteinExistence type="predicted"/>
<accession>A0A3D8QFN9</accession>
<evidence type="ECO:0000313" key="3">
    <source>
        <dbReference type="Proteomes" id="UP000256690"/>
    </source>
</evidence>
<feature type="compositionally biased region" description="Basic and acidic residues" evidence="1">
    <location>
        <begin position="66"/>
        <end position="78"/>
    </location>
</feature>
<feature type="compositionally biased region" description="Basic and acidic residues" evidence="1">
    <location>
        <begin position="259"/>
        <end position="277"/>
    </location>
</feature>
<gene>
    <name evidence="2" type="ORF">DSM5745_10938</name>
</gene>
<feature type="compositionally biased region" description="Polar residues" evidence="1">
    <location>
        <begin position="404"/>
        <end position="417"/>
    </location>
</feature>
<feature type="compositionally biased region" description="Polar residues" evidence="1">
    <location>
        <begin position="34"/>
        <end position="47"/>
    </location>
</feature>
<feature type="compositionally biased region" description="Basic and acidic residues" evidence="1">
    <location>
        <begin position="515"/>
        <end position="534"/>
    </location>
</feature>
<feature type="region of interest" description="Disordered" evidence="1">
    <location>
        <begin position="95"/>
        <end position="114"/>
    </location>
</feature>
<feature type="region of interest" description="Disordered" evidence="1">
    <location>
        <begin position="225"/>
        <end position="818"/>
    </location>
</feature>
<feature type="compositionally biased region" description="Basic residues" evidence="1">
    <location>
        <begin position="754"/>
        <end position="774"/>
    </location>
</feature>
<dbReference type="Proteomes" id="UP000256690">
    <property type="component" value="Unassembled WGS sequence"/>
</dbReference>
<feature type="region of interest" description="Disordered" evidence="1">
    <location>
        <begin position="1"/>
        <end position="89"/>
    </location>
</feature>
<comment type="caution">
    <text evidence="2">The sequence shown here is derived from an EMBL/GenBank/DDBJ whole genome shotgun (WGS) entry which is preliminary data.</text>
</comment>